<gene>
    <name evidence="2" type="ORF">MAF45_08860</name>
</gene>
<reference evidence="2 3" key="1">
    <citation type="submission" date="2022-02" db="EMBL/GenBank/DDBJ databases">
        <title>Mesosutterella porci, a novel member of the family Sutterellaceae from pig feces.</title>
        <authorList>
            <person name="Wylensek D."/>
            <person name="Clavel T."/>
        </authorList>
    </citation>
    <scope>NUCLEOTIDE SEQUENCE [LARGE SCALE GENOMIC DNA]</scope>
    <source>
        <strain evidence="3">oilRF-744-wt-GAM-9</strain>
    </source>
</reference>
<feature type="signal peptide" evidence="1">
    <location>
        <begin position="1"/>
        <end position="22"/>
    </location>
</feature>
<name>A0ABS9MSE8_9BURK</name>
<evidence type="ECO:0000313" key="2">
    <source>
        <dbReference type="EMBL" id="MCG5031551.1"/>
    </source>
</evidence>
<sequence>MKILKTLAPALLVFGLASAAWADSYTATLTRRSSNLYEEESSRFLVKTKYCFEYAYSEDSLIDTNRQSVYFKDSRETCDLEGIYRPVRLPAGRYRAEVNREDDGWYQTDAGFFLHSSLCLELALYEKAALRLSGRGTGRMKFENGETCPIDGIYQKTGY</sequence>
<keyword evidence="3" id="KW-1185">Reference proteome</keyword>
<protein>
    <submittedName>
        <fullName evidence="2">Uncharacterized protein</fullName>
    </submittedName>
</protein>
<accession>A0ABS9MSE8</accession>
<dbReference type="Proteomes" id="UP001297600">
    <property type="component" value="Unassembled WGS sequence"/>
</dbReference>
<feature type="chain" id="PRO_5047331858" evidence="1">
    <location>
        <begin position="23"/>
        <end position="159"/>
    </location>
</feature>
<dbReference type="EMBL" id="JAKNCT010000010">
    <property type="protein sequence ID" value="MCG5031551.1"/>
    <property type="molecule type" value="Genomic_DNA"/>
</dbReference>
<comment type="caution">
    <text evidence="2">The sequence shown here is derived from an EMBL/GenBank/DDBJ whole genome shotgun (WGS) entry which is preliminary data.</text>
</comment>
<evidence type="ECO:0000256" key="1">
    <source>
        <dbReference type="SAM" id="SignalP"/>
    </source>
</evidence>
<keyword evidence="1" id="KW-0732">Signal</keyword>
<evidence type="ECO:0000313" key="3">
    <source>
        <dbReference type="Proteomes" id="UP001297600"/>
    </source>
</evidence>
<organism evidence="2 3">
    <name type="scientific">Mesosutterella porci</name>
    <dbReference type="NCBI Taxonomy" id="2915351"/>
    <lineage>
        <taxon>Bacteria</taxon>
        <taxon>Pseudomonadati</taxon>
        <taxon>Pseudomonadota</taxon>
        <taxon>Betaproteobacteria</taxon>
        <taxon>Burkholderiales</taxon>
        <taxon>Sutterellaceae</taxon>
        <taxon>Mesosutterella</taxon>
    </lineage>
</organism>
<dbReference type="RefSeq" id="WP_237979378.1">
    <property type="nucleotide sequence ID" value="NZ_JAKNCT010000010.1"/>
</dbReference>
<proteinExistence type="predicted"/>